<gene>
    <name evidence="3" type="ORF">RRG08_056149</name>
</gene>
<feature type="compositionally biased region" description="Polar residues" evidence="1">
    <location>
        <begin position="476"/>
        <end position="494"/>
    </location>
</feature>
<feature type="compositionally biased region" description="Polar residues" evidence="1">
    <location>
        <begin position="848"/>
        <end position="861"/>
    </location>
</feature>
<proteinExistence type="predicted"/>
<feature type="region of interest" description="Disordered" evidence="1">
    <location>
        <begin position="728"/>
        <end position="778"/>
    </location>
</feature>
<feature type="compositionally biased region" description="Basic and acidic residues" evidence="1">
    <location>
        <begin position="836"/>
        <end position="845"/>
    </location>
</feature>
<feature type="region of interest" description="Disordered" evidence="1">
    <location>
        <begin position="194"/>
        <end position="264"/>
    </location>
</feature>
<evidence type="ECO:0000313" key="4">
    <source>
        <dbReference type="Proteomes" id="UP001283361"/>
    </source>
</evidence>
<feature type="compositionally biased region" description="Polar residues" evidence="1">
    <location>
        <begin position="982"/>
        <end position="991"/>
    </location>
</feature>
<feature type="compositionally biased region" description="Polar residues" evidence="1">
    <location>
        <begin position="672"/>
        <end position="686"/>
    </location>
</feature>
<accession>A0AAE1D409</accession>
<dbReference type="PANTHER" id="PTHR11324:SF16">
    <property type="entry name" value="PDZ DOMAIN-CONTAINING PROTEIN 2"/>
    <property type="match status" value="1"/>
</dbReference>
<dbReference type="Proteomes" id="UP001283361">
    <property type="component" value="Unassembled WGS sequence"/>
</dbReference>
<dbReference type="SMART" id="SM00228">
    <property type="entry name" value="PDZ"/>
    <property type="match status" value="3"/>
</dbReference>
<feature type="domain" description="PDZ" evidence="2">
    <location>
        <begin position="326"/>
        <end position="411"/>
    </location>
</feature>
<evidence type="ECO:0000313" key="3">
    <source>
        <dbReference type="EMBL" id="KAK3755881.1"/>
    </source>
</evidence>
<feature type="region of interest" description="Disordered" evidence="1">
    <location>
        <begin position="535"/>
        <end position="554"/>
    </location>
</feature>
<dbReference type="InterPro" id="IPR001478">
    <property type="entry name" value="PDZ"/>
</dbReference>
<feature type="region of interest" description="Disordered" evidence="1">
    <location>
        <begin position="647"/>
        <end position="690"/>
    </location>
</feature>
<dbReference type="CDD" id="cd06758">
    <property type="entry name" value="PDZ2_PDZD2-like"/>
    <property type="match status" value="1"/>
</dbReference>
<name>A0AAE1D409_9GAST</name>
<protein>
    <recommendedName>
        <fullName evidence="2">PDZ domain-containing protein</fullName>
    </recommendedName>
</protein>
<sequence>MLVRIIVRSKDLHHFMKKLILLLQNAIKSGHVVLTLRRRRKRAVGPPAPPTRQTPVLHAIGYRTRSASTDGLCSAGPEQNRLAGAGLNDVSASRARSLDEADLPAEPAALGDANEDLNISSDDVFVDSSASCDPVTYANLPHLRFQRRLHSSTEGLVDAEGEEVILSNPSSEGHQLQPRPGQLHRRTVSVGEVGRHKSHYFVAQDDNGEGRARQSSSTSTLVEDESGQSSDSRRGSSESVGLGGSASNSSKPLSTFSSAAGPSPIRRLVEKNILRQVEQQHQEHMHQQKNSLARYNPAMSMSTFVSDSVGSGLPSSPSSKKRAITKLNLLKDENGLGIHIAGGKGCRKGDIGIFVAAVTEGGAAHRDGRLKKGDELLMINDHSLIGLTHQEAVEALRHSPDLVQIVVASKIKKSASMSSPSSRHQDPKSAQVQGDLILPQMYEKQMKAASGGGGGGDRGELQNGEHERAVGKIHPSKSSNGYQRDGQMTASHGSPNLGRESSEQAMNAPEVVAQTPCGTIIKWEEMFEKFQPVEDGTAPRLHSNNVSSSSSRPVRHTAPVTITVLKGIGGKGLGFSVVGGADSPKGNMGIFVRRIFSHGTVAENGLMKEGDEVLELNGVSLQGLTHQEALTMFRTLKKGPVTLTFRSRIPSPLSSRKHLPDGYPRESPDGSPVSTPNHSPYGSPRNSVGDLQFAQLDGNAIDRLTNSINSLNNNQIFKDKFDKEKNICGQSSVPDVTQSSDPNKQHYPQSKDSHAGKLMPPKPKAPPKPSNDSLRKSVPVPDLSYIQDWSDGQFCNQAAPGHPQSLTLPSRKVIKNPSANVALSKSSAVPSQNSRPENRQEKYASCDKSWSSHQTEFSEPSTLIMQPSTIMSSPKSSAVVKMNVKPLETHVAQSSPVMHSFKPSNNVPVGQQSPQSKKPLKFPTTEILGSDYQQVSSPSLQHRPPQGNNNVRLQQSVDRVDQQLHENRKQIDVSSPVIGSKRNGNNHYMDTSKNSPGSSSVSKTLPRPQQQQRPNIKITTKPFPIHINPSDAAKKAERNASQPDNTKRAMVPPVPRNYVEDNMGPGCYSSLPRGGHQQRGTSRHFPLADKMHGFQGYDHMYTEVQDDQFLAQKPPSKLPPPNAHFQDVIKVSHIEPTSENNAAVTFFQHNQAFARLATSPTPLHQMNKGTTFTTFGSPHHSMNNAYEPTSSTSYKSFTQSSFYRYHSDEAKSIFEANTSESTRTLRSEGGGGGYDNAQEFTTGISSKTSITSSIPSSGGMFASLKMPQMMPLQGMAISSSHHSNSSAALASNHRPHNRQFVNKCRFDVLLTKESGVSLGINIVRKTVAGTTEVYVQDIMPGSTADRDKRLRRGDTLITVNGLHINDLTLLDAHQMFHSLAPGPVKIQAARDMGSG</sequence>
<dbReference type="InterPro" id="IPR036034">
    <property type="entry name" value="PDZ_sf"/>
</dbReference>
<feature type="compositionally biased region" description="Polar residues" evidence="1">
    <location>
        <begin position="821"/>
        <end position="835"/>
    </location>
</feature>
<dbReference type="PANTHER" id="PTHR11324">
    <property type="entry name" value="IL16-RELATED"/>
    <property type="match status" value="1"/>
</dbReference>
<dbReference type="Gene3D" id="2.30.42.10">
    <property type="match status" value="3"/>
</dbReference>
<feature type="compositionally biased region" description="Polar residues" evidence="1">
    <location>
        <begin position="245"/>
        <end position="260"/>
    </location>
</feature>
<comment type="caution">
    <text evidence="3">The sequence shown here is derived from an EMBL/GenBank/DDBJ whole genome shotgun (WGS) entry which is preliminary data.</text>
</comment>
<keyword evidence="4" id="KW-1185">Reference proteome</keyword>
<dbReference type="SUPFAM" id="SSF50156">
    <property type="entry name" value="PDZ domain-like"/>
    <property type="match status" value="3"/>
</dbReference>
<feature type="domain" description="PDZ" evidence="2">
    <location>
        <begin position="561"/>
        <end position="634"/>
    </location>
</feature>
<feature type="compositionally biased region" description="Pro residues" evidence="1">
    <location>
        <begin position="760"/>
        <end position="769"/>
    </location>
</feature>
<feature type="domain" description="PDZ" evidence="2">
    <location>
        <begin position="1307"/>
        <end position="1372"/>
    </location>
</feature>
<feature type="region of interest" description="Disordered" evidence="1">
    <location>
        <begin position="966"/>
        <end position="1015"/>
    </location>
</feature>
<feature type="compositionally biased region" description="Polar residues" evidence="1">
    <location>
        <begin position="894"/>
        <end position="916"/>
    </location>
</feature>
<feature type="compositionally biased region" description="Low complexity" evidence="1">
    <location>
        <begin position="992"/>
        <end position="1002"/>
    </location>
</feature>
<feature type="region of interest" description="Disordered" evidence="1">
    <location>
        <begin position="821"/>
        <end position="861"/>
    </location>
</feature>
<feature type="compositionally biased region" description="Basic and acidic residues" evidence="1">
    <location>
        <begin position="658"/>
        <end position="668"/>
    </location>
</feature>
<organism evidence="3 4">
    <name type="scientific">Elysia crispata</name>
    <name type="common">lettuce slug</name>
    <dbReference type="NCBI Taxonomy" id="231223"/>
    <lineage>
        <taxon>Eukaryota</taxon>
        <taxon>Metazoa</taxon>
        <taxon>Spiralia</taxon>
        <taxon>Lophotrochozoa</taxon>
        <taxon>Mollusca</taxon>
        <taxon>Gastropoda</taxon>
        <taxon>Heterobranchia</taxon>
        <taxon>Euthyneura</taxon>
        <taxon>Panpulmonata</taxon>
        <taxon>Sacoglossa</taxon>
        <taxon>Placobranchoidea</taxon>
        <taxon>Plakobranchidae</taxon>
        <taxon>Elysia</taxon>
    </lineage>
</organism>
<dbReference type="PROSITE" id="PS50106">
    <property type="entry name" value="PDZ"/>
    <property type="match status" value="3"/>
</dbReference>
<feature type="region of interest" description="Disordered" evidence="1">
    <location>
        <begin position="1033"/>
        <end position="1054"/>
    </location>
</feature>
<evidence type="ECO:0000259" key="2">
    <source>
        <dbReference type="PROSITE" id="PS50106"/>
    </source>
</evidence>
<dbReference type="Pfam" id="PF00595">
    <property type="entry name" value="PDZ"/>
    <property type="match status" value="3"/>
</dbReference>
<feature type="region of interest" description="Disordered" evidence="1">
    <location>
        <begin position="894"/>
        <end position="922"/>
    </location>
</feature>
<feature type="compositionally biased region" description="Polar residues" evidence="1">
    <location>
        <begin position="728"/>
        <end position="748"/>
    </location>
</feature>
<feature type="region of interest" description="Disordered" evidence="1">
    <location>
        <begin position="470"/>
        <end position="505"/>
    </location>
</feature>
<evidence type="ECO:0000256" key="1">
    <source>
        <dbReference type="SAM" id="MobiDB-lite"/>
    </source>
</evidence>
<dbReference type="EMBL" id="JAWDGP010005584">
    <property type="protein sequence ID" value="KAK3755881.1"/>
    <property type="molecule type" value="Genomic_DNA"/>
</dbReference>
<reference evidence="3" key="1">
    <citation type="journal article" date="2023" name="G3 (Bethesda)">
        <title>A reference genome for the long-term kleptoplast-retaining sea slug Elysia crispata morphotype clarki.</title>
        <authorList>
            <person name="Eastman K.E."/>
            <person name="Pendleton A.L."/>
            <person name="Shaikh M.A."/>
            <person name="Suttiyut T."/>
            <person name="Ogas R."/>
            <person name="Tomko P."/>
            <person name="Gavelis G."/>
            <person name="Widhalm J.R."/>
            <person name="Wisecaver J.H."/>
        </authorList>
    </citation>
    <scope>NUCLEOTIDE SEQUENCE</scope>
    <source>
        <strain evidence="3">ECLA1</strain>
    </source>
</reference>